<accession>A0A1W1HBM4</accession>
<dbReference type="OrthoDB" id="127554at2"/>
<dbReference type="Proteomes" id="UP000191931">
    <property type="component" value="Unassembled WGS sequence"/>
</dbReference>
<dbReference type="SMART" id="SM00382">
    <property type="entry name" value="AAA"/>
    <property type="match status" value="1"/>
</dbReference>
<organism evidence="2 3">
    <name type="scientific">Desulfamplus magnetovallimortis</name>
    <dbReference type="NCBI Taxonomy" id="1246637"/>
    <lineage>
        <taxon>Bacteria</taxon>
        <taxon>Pseudomonadati</taxon>
        <taxon>Thermodesulfobacteriota</taxon>
        <taxon>Desulfobacteria</taxon>
        <taxon>Desulfobacterales</taxon>
        <taxon>Desulfobacteraceae</taxon>
        <taxon>Desulfamplus</taxon>
    </lineage>
</organism>
<dbReference type="InterPro" id="IPR027417">
    <property type="entry name" value="P-loop_NTPase"/>
</dbReference>
<reference evidence="2 3" key="1">
    <citation type="submission" date="2017-03" db="EMBL/GenBank/DDBJ databases">
        <authorList>
            <person name="Afonso C.L."/>
            <person name="Miller P.J."/>
            <person name="Scott M.A."/>
            <person name="Spackman E."/>
            <person name="Goraichik I."/>
            <person name="Dimitrov K.M."/>
            <person name="Suarez D.L."/>
            <person name="Swayne D.E."/>
        </authorList>
    </citation>
    <scope>NUCLEOTIDE SEQUENCE [LARGE SCALE GENOMIC DNA]</scope>
    <source>
        <strain evidence="2">PRJEB14757</strain>
    </source>
</reference>
<dbReference type="SUPFAM" id="SSF52540">
    <property type="entry name" value="P-loop containing nucleoside triphosphate hydrolases"/>
    <property type="match status" value="1"/>
</dbReference>
<dbReference type="GO" id="GO:0005524">
    <property type="term" value="F:ATP binding"/>
    <property type="evidence" value="ECO:0007669"/>
    <property type="project" value="InterPro"/>
</dbReference>
<proteinExistence type="predicted"/>
<dbReference type="InterPro" id="IPR003959">
    <property type="entry name" value="ATPase_AAA_core"/>
</dbReference>
<dbReference type="EMBL" id="FWEV01000113">
    <property type="protein sequence ID" value="SLM29880.1"/>
    <property type="molecule type" value="Genomic_DNA"/>
</dbReference>
<protein>
    <submittedName>
        <fullName evidence="2">AAA ATPase</fullName>
    </submittedName>
</protein>
<dbReference type="GO" id="GO:0016887">
    <property type="term" value="F:ATP hydrolysis activity"/>
    <property type="evidence" value="ECO:0007669"/>
    <property type="project" value="InterPro"/>
</dbReference>
<keyword evidence="3" id="KW-1185">Reference proteome</keyword>
<evidence type="ECO:0000259" key="1">
    <source>
        <dbReference type="SMART" id="SM00382"/>
    </source>
</evidence>
<dbReference type="STRING" id="1246637.MTBBW1_200017"/>
<dbReference type="RefSeq" id="WP_080799270.1">
    <property type="nucleotide sequence ID" value="NZ_LT828540.1"/>
</dbReference>
<dbReference type="Pfam" id="PF13304">
    <property type="entry name" value="AAA_21"/>
    <property type="match status" value="1"/>
</dbReference>
<dbReference type="InterPro" id="IPR051396">
    <property type="entry name" value="Bact_Antivir_Def_Nuclease"/>
</dbReference>
<dbReference type="InterPro" id="IPR041685">
    <property type="entry name" value="AAA_GajA/Old/RecF-like"/>
</dbReference>
<sequence length="363" mass="41801">MKISKIRLENFKRFKDLEVDFINDLTQDLSDQFLILGDNGSGKTTLLQAIALCLSMCSGKIRNVSEFDWQGWVPERYEKWGTPLIELDVHFTDEEIQATKEVAQKWIELKKPKSKVIPNENKEITLRLSGEWVEVVGEKGKKSKETLSQLKGRQYATQLIKTSPWARDYFDKLPGFFWFDQFRNLATPPLEGEDKRSTGRVSYEIGVSRLRRYLNAWKLSQLVGEDKGNSWLMELENSYKKVFPGRYFHGLEPMHKGDAPTSDDYYFILSDGNRTYDIEEMSAGEQSIFPMLFEFVRMQIRNSVVLIDEVDLNLHPPLAQSLVNALPVIGKECQFIMTTHSESVSSIASPEEIHRLKGGRLCL</sequence>
<dbReference type="AlphaFoldDB" id="A0A1W1HBM4"/>
<dbReference type="PANTHER" id="PTHR43581:SF2">
    <property type="entry name" value="EXCINUCLEASE ATPASE SUBUNIT"/>
    <property type="match status" value="1"/>
</dbReference>
<dbReference type="InterPro" id="IPR003593">
    <property type="entry name" value="AAA+_ATPase"/>
</dbReference>
<dbReference type="Gene3D" id="3.40.50.300">
    <property type="entry name" value="P-loop containing nucleotide triphosphate hydrolases"/>
    <property type="match status" value="2"/>
</dbReference>
<gene>
    <name evidence="2" type="ORF">MTBBW1_200017</name>
</gene>
<evidence type="ECO:0000313" key="2">
    <source>
        <dbReference type="EMBL" id="SLM29880.1"/>
    </source>
</evidence>
<feature type="domain" description="AAA+ ATPase" evidence="1">
    <location>
        <begin position="29"/>
        <end position="359"/>
    </location>
</feature>
<evidence type="ECO:0000313" key="3">
    <source>
        <dbReference type="Proteomes" id="UP000191931"/>
    </source>
</evidence>
<name>A0A1W1HBM4_9BACT</name>
<dbReference type="PANTHER" id="PTHR43581">
    <property type="entry name" value="ATP/GTP PHOSPHATASE"/>
    <property type="match status" value="1"/>
</dbReference>
<dbReference type="Pfam" id="PF13175">
    <property type="entry name" value="AAA_15"/>
    <property type="match status" value="1"/>
</dbReference>